<dbReference type="EMBL" id="JAGFWR010000001">
    <property type="protein sequence ID" value="MBO4160097.1"/>
    <property type="molecule type" value="Genomic_DNA"/>
</dbReference>
<name>A0ABS3V3G3_9ACTN</name>
<sequence>MRGPGAAVILDTETTGLQGYIVEIAILDTYNGRLLLNALINPGCSVEPEALEVHGITDASLADAPPLAVMLPRLLELTTNRTLIAYNALFDYDTLMRHTRRDRLDPAHLADLDRWDCLMKRRQDWEQSPTTTPLGGQHRAAGDCKTAFRVLKSLT</sequence>
<feature type="domain" description="Exonuclease" evidence="4">
    <location>
        <begin position="6"/>
        <end position="155"/>
    </location>
</feature>
<dbReference type="RefSeq" id="WP_208565715.1">
    <property type="nucleotide sequence ID" value="NZ_JAGFWR010000001.1"/>
</dbReference>
<dbReference type="SMART" id="SM00479">
    <property type="entry name" value="EXOIII"/>
    <property type="match status" value="1"/>
</dbReference>
<organism evidence="5 6">
    <name type="scientific">Micromonospora antibiotica</name>
    <dbReference type="NCBI Taxonomy" id="2807623"/>
    <lineage>
        <taxon>Bacteria</taxon>
        <taxon>Bacillati</taxon>
        <taxon>Actinomycetota</taxon>
        <taxon>Actinomycetes</taxon>
        <taxon>Micromonosporales</taxon>
        <taxon>Micromonosporaceae</taxon>
        <taxon>Micromonospora</taxon>
    </lineage>
</organism>
<dbReference type="Proteomes" id="UP000671399">
    <property type="component" value="Unassembled WGS sequence"/>
</dbReference>
<accession>A0ABS3V3G3</accession>
<keyword evidence="3 5" id="KW-0269">Exonuclease</keyword>
<reference evidence="5 6" key="1">
    <citation type="submission" date="2021-03" db="EMBL/GenBank/DDBJ databases">
        <authorList>
            <person name="Lee D.-H."/>
        </authorList>
    </citation>
    <scope>NUCLEOTIDE SEQUENCE [LARGE SCALE GENOMIC DNA]</scope>
    <source>
        <strain evidence="5 6">MMS20-R2-23</strain>
    </source>
</reference>
<evidence type="ECO:0000313" key="5">
    <source>
        <dbReference type="EMBL" id="MBO4160097.1"/>
    </source>
</evidence>
<dbReference type="Pfam" id="PF00929">
    <property type="entry name" value="RNase_T"/>
    <property type="match status" value="1"/>
</dbReference>
<evidence type="ECO:0000256" key="3">
    <source>
        <dbReference type="ARBA" id="ARBA00022839"/>
    </source>
</evidence>
<evidence type="ECO:0000256" key="1">
    <source>
        <dbReference type="ARBA" id="ARBA00022722"/>
    </source>
</evidence>
<evidence type="ECO:0000256" key="2">
    <source>
        <dbReference type="ARBA" id="ARBA00022801"/>
    </source>
</evidence>
<dbReference type="PANTHER" id="PTHR30231">
    <property type="entry name" value="DNA POLYMERASE III SUBUNIT EPSILON"/>
    <property type="match status" value="1"/>
</dbReference>
<dbReference type="InterPro" id="IPR012337">
    <property type="entry name" value="RNaseH-like_sf"/>
</dbReference>
<protein>
    <submittedName>
        <fullName evidence="5">3'-5' exonuclease</fullName>
    </submittedName>
</protein>
<comment type="caution">
    <text evidence="5">The sequence shown here is derived from an EMBL/GenBank/DDBJ whole genome shotgun (WGS) entry which is preliminary data.</text>
</comment>
<dbReference type="InterPro" id="IPR036397">
    <property type="entry name" value="RNaseH_sf"/>
</dbReference>
<keyword evidence="2" id="KW-0378">Hydrolase</keyword>
<dbReference type="CDD" id="cd06127">
    <property type="entry name" value="DEDDh"/>
    <property type="match status" value="1"/>
</dbReference>
<evidence type="ECO:0000313" key="6">
    <source>
        <dbReference type="Proteomes" id="UP000671399"/>
    </source>
</evidence>
<dbReference type="InterPro" id="IPR013520">
    <property type="entry name" value="Ribonucl_H"/>
</dbReference>
<dbReference type="SUPFAM" id="SSF53098">
    <property type="entry name" value="Ribonuclease H-like"/>
    <property type="match status" value="1"/>
</dbReference>
<gene>
    <name evidence="5" type="ORF">JQN83_04640</name>
</gene>
<dbReference type="GO" id="GO:0004527">
    <property type="term" value="F:exonuclease activity"/>
    <property type="evidence" value="ECO:0007669"/>
    <property type="project" value="UniProtKB-KW"/>
</dbReference>
<dbReference type="Gene3D" id="3.30.420.10">
    <property type="entry name" value="Ribonuclease H-like superfamily/Ribonuclease H"/>
    <property type="match status" value="1"/>
</dbReference>
<proteinExistence type="predicted"/>
<dbReference type="PANTHER" id="PTHR30231:SF4">
    <property type="entry name" value="PROTEIN NEN2"/>
    <property type="match status" value="1"/>
</dbReference>
<evidence type="ECO:0000259" key="4">
    <source>
        <dbReference type="SMART" id="SM00479"/>
    </source>
</evidence>
<keyword evidence="6" id="KW-1185">Reference proteome</keyword>
<keyword evidence="1" id="KW-0540">Nuclease</keyword>